<dbReference type="GO" id="GO:0006843">
    <property type="term" value="P:mitochondrial citrate transmembrane transport"/>
    <property type="evidence" value="ECO:0007669"/>
    <property type="project" value="TreeGrafter"/>
</dbReference>
<dbReference type="PROSITE" id="PS50920">
    <property type="entry name" value="SOLCAR"/>
    <property type="match status" value="2"/>
</dbReference>
<evidence type="ECO:0000256" key="2">
    <source>
        <dbReference type="ARBA" id="ARBA00006375"/>
    </source>
</evidence>
<dbReference type="GO" id="GO:0071913">
    <property type="term" value="F:citrate secondary active transmembrane transporter activity"/>
    <property type="evidence" value="ECO:0007669"/>
    <property type="project" value="TreeGrafter"/>
</dbReference>
<evidence type="ECO:0000256" key="4">
    <source>
        <dbReference type="ARBA" id="ARBA00022692"/>
    </source>
</evidence>
<dbReference type="InterPro" id="IPR023395">
    <property type="entry name" value="MCP_dom_sf"/>
</dbReference>
<evidence type="ECO:0000256" key="6">
    <source>
        <dbReference type="ARBA" id="ARBA00022989"/>
    </source>
</evidence>
<keyword evidence="6" id="KW-1133">Transmembrane helix</keyword>
<accession>A0AA36J6Y6</accession>
<feature type="repeat" description="Solcar" evidence="9">
    <location>
        <begin position="206"/>
        <end position="302"/>
    </location>
</feature>
<keyword evidence="3 10" id="KW-0813">Transport</keyword>
<dbReference type="InterPro" id="IPR018108">
    <property type="entry name" value="MCP_transmembrane"/>
</dbReference>
<evidence type="ECO:0000313" key="11">
    <source>
        <dbReference type="EMBL" id="CAJ1400765.1"/>
    </source>
</evidence>
<name>A0AA36J6Y6_9DINO</name>
<keyword evidence="5" id="KW-0677">Repeat</keyword>
<keyword evidence="7" id="KW-0496">Mitochondrion</keyword>
<gene>
    <name evidence="11" type="ORF">EVOR1521_LOCUS24057</name>
</gene>
<evidence type="ECO:0000256" key="10">
    <source>
        <dbReference type="RuleBase" id="RU000488"/>
    </source>
</evidence>
<dbReference type="AlphaFoldDB" id="A0AA36J6Y6"/>
<comment type="subcellular location">
    <subcellularLocation>
        <location evidence="1">Mitochondrion membrane</location>
        <topology evidence="1">Multi-pass membrane protein</topology>
    </subcellularLocation>
</comment>
<proteinExistence type="inferred from homology"/>
<dbReference type="SUPFAM" id="SSF103506">
    <property type="entry name" value="Mitochondrial carrier"/>
    <property type="match status" value="1"/>
</dbReference>
<dbReference type="Proteomes" id="UP001178507">
    <property type="component" value="Unassembled WGS sequence"/>
</dbReference>
<dbReference type="Gene3D" id="1.50.40.10">
    <property type="entry name" value="Mitochondrial carrier domain"/>
    <property type="match status" value="1"/>
</dbReference>
<comment type="caution">
    <text evidence="11">The sequence shown here is derived from an EMBL/GenBank/DDBJ whole genome shotgun (WGS) entry which is preliminary data.</text>
</comment>
<evidence type="ECO:0000256" key="7">
    <source>
        <dbReference type="ARBA" id="ARBA00023128"/>
    </source>
</evidence>
<organism evidence="11 12">
    <name type="scientific">Effrenium voratum</name>
    <dbReference type="NCBI Taxonomy" id="2562239"/>
    <lineage>
        <taxon>Eukaryota</taxon>
        <taxon>Sar</taxon>
        <taxon>Alveolata</taxon>
        <taxon>Dinophyceae</taxon>
        <taxon>Suessiales</taxon>
        <taxon>Symbiodiniaceae</taxon>
        <taxon>Effrenium</taxon>
    </lineage>
</organism>
<comment type="similarity">
    <text evidence="2 10">Belongs to the mitochondrial carrier (TC 2.A.29) family.</text>
</comment>
<keyword evidence="8 9" id="KW-0472">Membrane</keyword>
<sequence>MVASVRCPSADPEVMATTDRAGCLKETNLQELSAAEHASIGALVGSLEMAIMRPAVFWKTELQQQRFSLMRAVNPSYCYRGLPLAIASIAPITCIQFGANSAFSTALKELRGSSQLSEGDKILAAVTAGAASALVQCPCQLVEVNQSNHGSSMLSTARRVVSMHGILGLYRGYTMGATREGIFCSSYMAINPMTKRWLQKNHPELSDTAATLCSSAVSGTLGAAMSHPADTLKTRLQAGALPLRPGEAPEASHIRGPIAALKDLQQRGHLLQKCYAGFSPRLFRLICCTYIYSTMTERLEDLWRMASVDFTMTPLPLA</sequence>
<evidence type="ECO:0000256" key="3">
    <source>
        <dbReference type="ARBA" id="ARBA00022448"/>
    </source>
</evidence>
<reference evidence="11" key="1">
    <citation type="submission" date="2023-08" db="EMBL/GenBank/DDBJ databases">
        <authorList>
            <person name="Chen Y."/>
            <person name="Shah S."/>
            <person name="Dougan E. K."/>
            <person name="Thang M."/>
            <person name="Chan C."/>
        </authorList>
    </citation>
    <scope>NUCLEOTIDE SEQUENCE</scope>
</reference>
<evidence type="ECO:0000256" key="5">
    <source>
        <dbReference type="ARBA" id="ARBA00022737"/>
    </source>
</evidence>
<dbReference type="EMBL" id="CAUJNA010003383">
    <property type="protein sequence ID" value="CAJ1400765.1"/>
    <property type="molecule type" value="Genomic_DNA"/>
</dbReference>
<evidence type="ECO:0000313" key="12">
    <source>
        <dbReference type="Proteomes" id="UP001178507"/>
    </source>
</evidence>
<dbReference type="Pfam" id="PF00153">
    <property type="entry name" value="Mito_carr"/>
    <property type="match status" value="2"/>
</dbReference>
<keyword evidence="4 9" id="KW-0812">Transmembrane</keyword>
<dbReference type="PANTHER" id="PTHR45788">
    <property type="entry name" value="SUCCINATE/FUMARATE MITOCHONDRIAL TRANSPORTER-RELATED"/>
    <property type="match status" value="1"/>
</dbReference>
<feature type="repeat" description="Solcar" evidence="9">
    <location>
        <begin position="116"/>
        <end position="197"/>
    </location>
</feature>
<dbReference type="InterPro" id="IPR049563">
    <property type="entry name" value="TXTP-like"/>
</dbReference>
<dbReference type="PANTHER" id="PTHR45788:SF4">
    <property type="entry name" value="TRICARBOXYLATE TRANSPORT PROTEIN, MITOCHONDRIAL"/>
    <property type="match status" value="1"/>
</dbReference>
<keyword evidence="12" id="KW-1185">Reference proteome</keyword>
<protein>
    <submittedName>
        <fullName evidence="11">Uncharacterized protein</fullName>
    </submittedName>
</protein>
<evidence type="ECO:0000256" key="9">
    <source>
        <dbReference type="PROSITE-ProRule" id="PRU00282"/>
    </source>
</evidence>
<evidence type="ECO:0000256" key="1">
    <source>
        <dbReference type="ARBA" id="ARBA00004225"/>
    </source>
</evidence>
<dbReference type="GO" id="GO:0031966">
    <property type="term" value="C:mitochondrial membrane"/>
    <property type="evidence" value="ECO:0007669"/>
    <property type="project" value="UniProtKB-SubCell"/>
</dbReference>
<evidence type="ECO:0000256" key="8">
    <source>
        <dbReference type="ARBA" id="ARBA00023136"/>
    </source>
</evidence>